<evidence type="ECO:0000256" key="6">
    <source>
        <dbReference type="PROSITE-ProRule" id="PRU01091"/>
    </source>
</evidence>
<dbReference type="InterPro" id="IPR039420">
    <property type="entry name" value="WalR-like"/>
</dbReference>
<comment type="caution">
    <text evidence="8">The sequence shown here is derived from an EMBL/GenBank/DDBJ whole genome shotgun (WGS) entry which is preliminary data.</text>
</comment>
<dbReference type="Pfam" id="PF00486">
    <property type="entry name" value="Trans_reg_C"/>
    <property type="match status" value="1"/>
</dbReference>
<feature type="domain" description="OmpR/PhoB-type" evidence="7">
    <location>
        <begin position="137"/>
        <end position="233"/>
    </location>
</feature>
<accession>A0A229W1F5</accession>
<dbReference type="GO" id="GO:0006355">
    <property type="term" value="P:regulation of DNA-templated transcription"/>
    <property type="evidence" value="ECO:0007669"/>
    <property type="project" value="InterPro"/>
</dbReference>
<dbReference type="InterPro" id="IPR036388">
    <property type="entry name" value="WH-like_DNA-bd_sf"/>
</dbReference>
<dbReference type="GO" id="GO:0000156">
    <property type="term" value="F:phosphorelay response regulator activity"/>
    <property type="evidence" value="ECO:0007669"/>
    <property type="project" value="TreeGrafter"/>
</dbReference>
<dbReference type="InterPro" id="IPR001867">
    <property type="entry name" value="OmpR/PhoB-type_DNA-bd"/>
</dbReference>
<dbReference type="Gene3D" id="1.10.10.10">
    <property type="entry name" value="Winged helix-like DNA-binding domain superfamily/Winged helix DNA-binding domain"/>
    <property type="match status" value="1"/>
</dbReference>
<dbReference type="SMART" id="SM00862">
    <property type="entry name" value="Trans_reg_C"/>
    <property type="match status" value="1"/>
</dbReference>
<dbReference type="CDD" id="cd00383">
    <property type="entry name" value="trans_reg_C"/>
    <property type="match status" value="1"/>
</dbReference>
<evidence type="ECO:0000256" key="3">
    <source>
        <dbReference type="ARBA" id="ARBA00023015"/>
    </source>
</evidence>
<dbReference type="InterPro" id="IPR011006">
    <property type="entry name" value="CheY-like_superfamily"/>
</dbReference>
<dbReference type="Gene3D" id="3.40.50.2300">
    <property type="match status" value="1"/>
</dbReference>
<evidence type="ECO:0000256" key="5">
    <source>
        <dbReference type="ARBA" id="ARBA00023163"/>
    </source>
</evidence>
<evidence type="ECO:0000313" key="9">
    <source>
        <dbReference type="Proteomes" id="UP000215433"/>
    </source>
</evidence>
<dbReference type="AlphaFoldDB" id="A0A229W1F5"/>
<gene>
    <name evidence="8" type="ORF">Tam10B_0137</name>
</gene>
<reference evidence="8 9" key="1">
    <citation type="submission" date="2017-05" db="EMBL/GenBank/DDBJ databases">
        <title>Bifidobacterium vansinderenii sp. nov.</title>
        <authorList>
            <person name="Lugli G.A."/>
            <person name="Duranti S."/>
            <person name="Mangifesta M."/>
        </authorList>
    </citation>
    <scope>NUCLEOTIDE SEQUENCE [LARGE SCALE GENOMIC DNA]</scope>
    <source>
        <strain evidence="8 9">Tam10B</strain>
    </source>
</reference>
<dbReference type="PANTHER" id="PTHR48111:SF1">
    <property type="entry name" value="TWO-COMPONENT RESPONSE REGULATOR ORR33"/>
    <property type="match status" value="1"/>
</dbReference>
<keyword evidence="2" id="KW-0902">Two-component regulatory system</keyword>
<dbReference type="GO" id="GO:0032993">
    <property type="term" value="C:protein-DNA complex"/>
    <property type="evidence" value="ECO:0007669"/>
    <property type="project" value="TreeGrafter"/>
</dbReference>
<dbReference type="GO" id="GO:0005829">
    <property type="term" value="C:cytosol"/>
    <property type="evidence" value="ECO:0007669"/>
    <property type="project" value="TreeGrafter"/>
</dbReference>
<feature type="DNA-binding region" description="OmpR/PhoB-type" evidence="6">
    <location>
        <begin position="137"/>
        <end position="233"/>
    </location>
</feature>
<keyword evidence="4 6" id="KW-0238">DNA-binding</keyword>
<evidence type="ECO:0000256" key="2">
    <source>
        <dbReference type="ARBA" id="ARBA00023012"/>
    </source>
</evidence>
<sequence length="233" mass="25979">MRILLATLNTALRNAVRATLESAGHVVETIPSDDDDDTPADAFSAELIIMDDAFPRHADREDLDRLAARMMQARMLYLRTPRLTTADGDAHADDTHADAAEAGMLSQIDDELRKPFSDSELLAHVRRLSYVNDSEDATILTRGDLTLDTDARRAFYGDLGRPLPLSPREYAALEMLVRADGDYLSFDELLEGVCGNGFFEQRDVMATAMRSLARKLQRAGLFLTQRGDRYRIG</sequence>
<name>A0A229W1F5_9BIFI</name>
<keyword evidence="5" id="KW-0804">Transcription</keyword>
<evidence type="ECO:0000256" key="4">
    <source>
        <dbReference type="ARBA" id="ARBA00023125"/>
    </source>
</evidence>
<dbReference type="PANTHER" id="PTHR48111">
    <property type="entry name" value="REGULATOR OF RPOS"/>
    <property type="match status" value="1"/>
</dbReference>
<organism evidence="8 9">
    <name type="scientific">Bifidobacterium vansinderenii</name>
    <dbReference type="NCBI Taxonomy" id="1984871"/>
    <lineage>
        <taxon>Bacteria</taxon>
        <taxon>Bacillati</taxon>
        <taxon>Actinomycetota</taxon>
        <taxon>Actinomycetes</taxon>
        <taxon>Bifidobacteriales</taxon>
        <taxon>Bifidobacteriaceae</taxon>
        <taxon>Bifidobacterium</taxon>
    </lineage>
</organism>
<dbReference type="SUPFAM" id="SSF46894">
    <property type="entry name" value="C-terminal effector domain of the bipartite response regulators"/>
    <property type="match status" value="1"/>
</dbReference>
<keyword evidence="1" id="KW-0597">Phosphoprotein</keyword>
<dbReference type="OrthoDB" id="3232427at2"/>
<dbReference type="RefSeq" id="WP_158214079.1">
    <property type="nucleotide sequence ID" value="NZ_NEWD01000002.1"/>
</dbReference>
<keyword evidence="9" id="KW-1185">Reference proteome</keyword>
<dbReference type="SUPFAM" id="SSF52172">
    <property type="entry name" value="CheY-like"/>
    <property type="match status" value="1"/>
</dbReference>
<dbReference type="PROSITE" id="PS51755">
    <property type="entry name" value="OMPR_PHOB"/>
    <property type="match status" value="1"/>
</dbReference>
<evidence type="ECO:0000256" key="1">
    <source>
        <dbReference type="ARBA" id="ARBA00022553"/>
    </source>
</evidence>
<proteinExistence type="predicted"/>
<evidence type="ECO:0000259" key="7">
    <source>
        <dbReference type="PROSITE" id="PS51755"/>
    </source>
</evidence>
<dbReference type="InterPro" id="IPR016032">
    <property type="entry name" value="Sig_transdc_resp-reg_C-effctor"/>
</dbReference>
<dbReference type="Proteomes" id="UP000215433">
    <property type="component" value="Unassembled WGS sequence"/>
</dbReference>
<dbReference type="GO" id="GO:0000976">
    <property type="term" value="F:transcription cis-regulatory region binding"/>
    <property type="evidence" value="ECO:0007669"/>
    <property type="project" value="TreeGrafter"/>
</dbReference>
<dbReference type="EMBL" id="NEWD01000002">
    <property type="protein sequence ID" value="OXN01694.1"/>
    <property type="molecule type" value="Genomic_DNA"/>
</dbReference>
<keyword evidence="3" id="KW-0805">Transcription regulation</keyword>
<evidence type="ECO:0000313" key="8">
    <source>
        <dbReference type="EMBL" id="OXN01694.1"/>
    </source>
</evidence>
<protein>
    <submittedName>
        <fullName evidence="8">Transcriptional regulator</fullName>
    </submittedName>
</protein>